<comment type="caution">
    <text evidence="2">The sequence shown here is derived from an EMBL/GenBank/DDBJ whole genome shotgun (WGS) entry which is preliminary data.</text>
</comment>
<dbReference type="Pfam" id="PF13302">
    <property type="entry name" value="Acetyltransf_3"/>
    <property type="match status" value="1"/>
</dbReference>
<dbReference type="InterPro" id="IPR000182">
    <property type="entry name" value="GNAT_dom"/>
</dbReference>
<dbReference type="Gene3D" id="3.40.630.30">
    <property type="match status" value="1"/>
</dbReference>
<dbReference type="PANTHER" id="PTHR43415">
    <property type="entry name" value="SPERMIDINE N(1)-ACETYLTRANSFERASE"/>
    <property type="match status" value="1"/>
</dbReference>
<keyword evidence="3" id="KW-1185">Reference proteome</keyword>
<reference evidence="2 3" key="1">
    <citation type="journal article" date="2014" name="Genome Announc.">
        <title>Draft Genome Sequence of Cytophaga fermentans JCM 21142T, a Facultative Anaerobe Isolated from Marine Mud.</title>
        <authorList>
            <person name="Starns D."/>
            <person name="Oshima K."/>
            <person name="Suda W."/>
            <person name="Iino T."/>
            <person name="Yuki M."/>
            <person name="Inoue J."/>
            <person name="Kitamura K."/>
            <person name="Iida T."/>
            <person name="Darby A."/>
            <person name="Hattori M."/>
            <person name="Ohkuma M."/>
        </authorList>
    </citation>
    <scope>NUCLEOTIDE SEQUENCE [LARGE SCALE GENOMIC DNA]</scope>
    <source>
        <strain evidence="2 3">JCM 21142</strain>
    </source>
</reference>
<dbReference type="SUPFAM" id="SSF55729">
    <property type="entry name" value="Acyl-CoA N-acyltransferases (Nat)"/>
    <property type="match status" value="1"/>
</dbReference>
<keyword evidence="2" id="KW-0808">Transferase</keyword>
<dbReference type="GO" id="GO:0016747">
    <property type="term" value="F:acyltransferase activity, transferring groups other than amino-acyl groups"/>
    <property type="evidence" value="ECO:0007669"/>
    <property type="project" value="InterPro"/>
</dbReference>
<accession>W7YFM4</accession>
<dbReference type="Proteomes" id="UP000019402">
    <property type="component" value="Unassembled WGS sequence"/>
</dbReference>
<dbReference type="EMBL" id="BAMD01000001">
    <property type="protein sequence ID" value="GAF01414.1"/>
    <property type="molecule type" value="Genomic_DNA"/>
</dbReference>
<evidence type="ECO:0000313" key="3">
    <source>
        <dbReference type="Proteomes" id="UP000019402"/>
    </source>
</evidence>
<dbReference type="InterPro" id="IPR016181">
    <property type="entry name" value="Acyl_CoA_acyltransferase"/>
</dbReference>
<gene>
    <name evidence="2" type="ORF">JCM21142_20</name>
</gene>
<organism evidence="2 3">
    <name type="scientific">Saccharicrinis fermentans DSM 9555 = JCM 21142</name>
    <dbReference type="NCBI Taxonomy" id="869213"/>
    <lineage>
        <taxon>Bacteria</taxon>
        <taxon>Pseudomonadati</taxon>
        <taxon>Bacteroidota</taxon>
        <taxon>Bacteroidia</taxon>
        <taxon>Marinilabiliales</taxon>
        <taxon>Marinilabiliaceae</taxon>
        <taxon>Saccharicrinis</taxon>
    </lineage>
</organism>
<evidence type="ECO:0000259" key="1">
    <source>
        <dbReference type="PROSITE" id="PS51186"/>
    </source>
</evidence>
<proteinExistence type="predicted"/>
<dbReference type="eggNOG" id="COG1670">
    <property type="taxonomic scope" value="Bacteria"/>
</dbReference>
<dbReference type="CDD" id="cd04301">
    <property type="entry name" value="NAT_SF"/>
    <property type="match status" value="1"/>
</dbReference>
<feature type="domain" description="N-acetyltransferase" evidence="1">
    <location>
        <begin position="5"/>
        <end position="172"/>
    </location>
</feature>
<dbReference type="RefSeq" id="WP_027473649.1">
    <property type="nucleotide sequence ID" value="NZ_BAMD01000001.1"/>
</dbReference>
<dbReference type="AlphaFoldDB" id="W7YFM4"/>
<protein>
    <submittedName>
        <fullName evidence="2">Spermidine N(1)-acetyltransferase</fullName>
    </submittedName>
</protein>
<dbReference type="PANTHER" id="PTHR43415:SF3">
    <property type="entry name" value="GNAT-FAMILY ACETYLTRANSFERASE"/>
    <property type="match status" value="1"/>
</dbReference>
<name>W7YFM4_9BACT</name>
<sequence length="172" mass="20185">MKKEVALRALEPEDVDILYKWENDMALWIYSETLKPFSKQQLKQYIQGINLDIYQSKELKLLIESEGEQPSPIGIIDLFDFDPYHNRAGVGIMVHKKYEGYGYASAALDLFIDYCFNTLGIQQLYCSILVNNQKSIHLFEKKGFELTGIRKKWRKVGREYVDEGFYQLLNLR</sequence>
<dbReference type="OrthoDB" id="893030at2"/>
<dbReference type="STRING" id="869213.GCA_000517085_04428"/>
<evidence type="ECO:0000313" key="2">
    <source>
        <dbReference type="EMBL" id="GAF01414.1"/>
    </source>
</evidence>
<dbReference type="PROSITE" id="PS51186">
    <property type="entry name" value="GNAT"/>
    <property type="match status" value="1"/>
</dbReference>